<evidence type="ECO:0000313" key="3">
    <source>
        <dbReference type="EMBL" id="MDL9978437.1"/>
    </source>
</evidence>
<name>A0ABT7MVG8_9MICO</name>
<protein>
    <submittedName>
        <fullName evidence="3">Alpha/beta hydrolase</fullName>
    </submittedName>
</protein>
<evidence type="ECO:0000313" key="4">
    <source>
        <dbReference type="Proteomes" id="UP001235064"/>
    </source>
</evidence>
<dbReference type="RefSeq" id="WP_286286843.1">
    <property type="nucleotide sequence ID" value="NZ_JASXSZ010000001.1"/>
</dbReference>
<dbReference type="InterPro" id="IPR050300">
    <property type="entry name" value="GDXG_lipolytic_enzyme"/>
</dbReference>
<accession>A0ABT7MVG8</accession>
<evidence type="ECO:0000259" key="2">
    <source>
        <dbReference type="Pfam" id="PF07859"/>
    </source>
</evidence>
<dbReference type="GO" id="GO:0016787">
    <property type="term" value="F:hydrolase activity"/>
    <property type="evidence" value="ECO:0007669"/>
    <property type="project" value="UniProtKB-KW"/>
</dbReference>
<dbReference type="PANTHER" id="PTHR48081">
    <property type="entry name" value="AB HYDROLASE SUPERFAMILY PROTEIN C4A8.06C"/>
    <property type="match status" value="1"/>
</dbReference>
<dbReference type="Gene3D" id="3.40.50.1820">
    <property type="entry name" value="alpha/beta hydrolase"/>
    <property type="match status" value="1"/>
</dbReference>
<dbReference type="InterPro" id="IPR029058">
    <property type="entry name" value="AB_hydrolase_fold"/>
</dbReference>
<dbReference type="Proteomes" id="UP001235064">
    <property type="component" value="Unassembled WGS sequence"/>
</dbReference>
<gene>
    <name evidence="3" type="ORF">QSV35_03755</name>
</gene>
<dbReference type="InterPro" id="IPR013094">
    <property type="entry name" value="AB_hydrolase_3"/>
</dbReference>
<dbReference type="PANTHER" id="PTHR48081:SF8">
    <property type="entry name" value="ALPHA_BETA HYDROLASE FOLD-3 DOMAIN-CONTAINING PROTEIN-RELATED"/>
    <property type="match status" value="1"/>
</dbReference>
<keyword evidence="4" id="KW-1185">Reference proteome</keyword>
<proteinExistence type="predicted"/>
<organism evidence="3 4">
    <name type="scientific">Microbacterium candidum</name>
    <dbReference type="NCBI Taxonomy" id="3041922"/>
    <lineage>
        <taxon>Bacteria</taxon>
        <taxon>Bacillati</taxon>
        <taxon>Actinomycetota</taxon>
        <taxon>Actinomycetes</taxon>
        <taxon>Micrococcales</taxon>
        <taxon>Microbacteriaceae</taxon>
        <taxon>Microbacterium</taxon>
    </lineage>
</organism>
<dbReference type="EMBL" id="JASXSZ010000001">
    <property type="protein sequence ID" value="MDL9978437.1"/>
    <property type="molecule type" value="Genomic_DNA"/>
</dbReference>
<evidence type="ECO:0000256" key="1">
    <source>
        <dbReference type="ARBA" id="ARBA00022801"/>
    </source>
</evidence>
<comment type="caution">
    <text evidence="3">The sequence shown here is derived from an EMBL/GenBank/DDBJ whole genome shotgun (WGS) entry which is preliminary data.</text>
</comment>
<reference evidence="3 4" key="1">
    <citation type="submission" date="2023-06" db="EMBL/GenBank/DDBJ databases">
        <title>Microbacterium sp. nov., isolated from a waste landfill.</title>
        <authorList>
            <person name="Wen W."/>
        </authorList>
    </citation>
    <scope>NUCLEOTIDE SEQUENCE [LARGE SCALE GENOMIC DNA]</scope>
    <source>
        <strain evidence="3 4">ASV49</strain>
    </source>
</reference>
<keyword evidence="1 3" id="KW-0378">Hydrolase</keyword>
<sequence>MTVVALDPAILAWAELHANLTADVAAVAPDDWAGRRAAMLRMSDLLAEEVTLPVPDGVAIDDVWIEGPGGPLRMRRYRPDGLPRMAPTQLVLHGGGFLGGTVDEILNDRLCAARAKDAGIQVCSLEYRLAPEHPYPAAALDAVAAVGALAIDPTLGADPVRIGIGGNSAGATIAASAALMIRDAGDDVLIHQDLEVPAASLLPFGESFELYGQGYGVDDAASLVGVYVGGSDIPPGASPLEVEDLSGLPPTSIFVAEFDPLRDGGIAYAERLTEAGVDVDLVVGAGHVHGSLGLTRTFAAARDTFAAHTRMLAAVYHP</sequence>
<dbReference type="Pfam" id="PF07859">
    <property type="entry name" value="Abhydrolase_3"/>
    <property type="match status" value="1"/>
</dbReference>
<dbReference type="SUPFAM" id="SSF53474">
    <property type="entry name" value="alpha/beta-Hydrolases"/>
    <property type="match status" value="1"/>
</dbReference>
<feature type="domain" description="Alpha/beta hydrolase fold-3" evidence="2">
    <location>
        <begin position="90"/>
        <end position="290"/>
    </location>
</feature>